<reference evidence="1" key="1">
    <citation type="submission" date="2020-08" db="EMBL/GenBank/DDBJ databases">
        <title>Multicomponent nature underlies the extraordinary mechanical properties of spider dragline silk.</title>
        <authorList>
            <person name="Kono N."/>
            <person name="Nakamura H."/>
            <person name="Mori M."/>
            <person name="Yoshida Y."/>
            <person name="Ohtoshi R."/>
            <person name="Malay A.D."/>
            <person name="Moran D.A.P."/>
            <person name="Tomita M."/>
            <person name="Numata K."/>
            <person name="Arakawa K."/>
        </authorList>
    </citation>
    <scope>NUCLEOTIDE SEQUENCE</scope>
</reference>
<gene>
    <name evidence="1" type="ORF">NPIL_666091</name>
</gene>
<organism evidence="1 2">
    <name type="scientific">Nephila pilipes</name>
    <name type="common">Giant wood spider</name>
    <name type="synonym">Nephila maculata</name>
    <dbReference type="NCBI Taxonomy" id="299642"/>
    <lineage>
        <taxon>Eukaryota</taxon>
        <taxon>Metazoa</taxon>
        <taxon>Ecdysozoa</taxon>
        <taxon>Arthropoda</taxon>
        <taxon>Chelicerata</taxon>
        <taxon>Arachnida</taxon>
        <taxon>Araneae</taxon>
        <taxon>Araneomorphae</taxon>
        <taxon>Entelegynae</taxon>
        <taxon>Araneoidea</taxon>
        <taxon>Nephilidae</taxon>
        <taxon>Nephila</taxon>
    </lineage>
</organism>
<keyword evidence="2" id="KW-1185">Reference proteome</keyword>
<evidence type="ECO:0000313" key="2">
    <source>
        <dbReference type="Proteomes" id="UP000887013"/>
    </source>
</evidence>
<comment type="caution">
    <text evidence="1">The sequence shown here is derived from an EMBL/GenBank/DDBJ whole genome shotgun (WGS) entry which is preliminary data.</text>
</comment>
<proteinExistence type="predicted"/>
<dbReference type="AlphaFoldDB" id="A0A8X6PCE4"/>
<dbReference type="Proteomes" id="UP000887013">
    <property type="component" value="Unassembled WGS sequence"/>
</dbReference>
<dbReference type="EMBL" id="BMAW01018175">
    <property type="protein sequence ID" value="GFT57277.1"/>
    <property type="molecule type" value="Genomic_DNA"/>
</dbReference>
<evidence type="ECO:0000313" key="1">
    <source>
        <dbReference type="EMBL" id="GFT57277.1"/>
    </source>
</evidence>
<protein>
    <submittedName>
        <fullName evidence="1">Uncharacterized protein</fullName>
    </submittedName>
</protein>
<sequence>MGPLGRRGPNLASSCMGSRPLFSSDSWMRLMECLARGPRRLGRPLWPASSSVEAVVSRTHSRDSAVHHIFTKIDTWRGIPLG</sequence>
<accession>A0A8X6PCE4</accession>
<name>A0A8X6PCE4_NEPPI</name>
<dbReference type="OrthoDB" id="10541961at2759"/>